<name>A0A3L6PUY5_PANMI</name>
<feature type="transmembrane region" description="Helical" evidence="14">
    <location>
        <begin position="368"/>
        <end position="391"/>
    </location>
</feature>
<dbReference type="GO" id="GO:0005789">
    <property type="term" value="C:endoplasmic reticulum membrane"/>
    <property type="evidence" value="ECO:0007669"/>
    <property type="project" value="UniProtKB-SubCell"/>
</dbReference>
<dbReference type="EC" id="2.4.1.256" evidence="4 14"/>
<evidence type="ECO:0000256" key="4">
    <source>
        <dbReference type="ARBA" id="ARBA00011967"/>
    </source>
</evidence>
<evidence type="ECO:0000256" key="10">
    <source>
        <dbReference type="ARBA" id="ARBA00022989"/>
    </source>
</evidence>
<keyword evidence="8 14" id="KW-0812">Transmembrane</keyword>
<feature type="transmembrane region" description="Helical" evidence="14">
    <location>
        <begin position="257"/>
        <end position="276"/>
    </location>
</feature>
<feature type="transmembrane region" description="Helical" evidence="14">
    <location>
        <begin position="170"/>
        <end position="187"/>
    </location>
</feature>
<evidence type="ECO:0000256" key="8">
    <source>
        <dbReference type="ARBA" id="ARBA00022692"/>
    </source>
</evidence>
<evidence type="ECO:0000256" key="3">
    <source>
        <dbReference type="ARBA" id="ARBA00010600"/>
    </source>
</evidence>
<sequence length="447" mass="50994">MGKLVVAAAVAGWAIPIAALVNSVVPEPYMDSNSNLPHDGLLLQFCRYYVSLAYLASFFPVAWMFRVAETFDILCSTTVLRSTNVIMAMVCAVLFHDLLLCIRPGIGERKATTYAILVALYPVHWFFTFLYYTDVASLAAVLAMYLFCLKKHFWISAMFGAFSILFRQTNVIWIIFFAANGAISYIQDLYPKDNVSHENIEATHQSDKVVSGRDNKTAAQGLRRRRINSPMSKKVVVSESSKLYNSAKEAHVVSPHFAQFLYFGLVSAAALLPWHFTPSRILDLFHLSGKNKTCSFLAVLMGFGLSFIAVHFFSIAHPYLLADNRHYTFYIWRKVIQVNWMMKYMLIPLYVCSWFSIINILGKSQKRVWVLSFVLSVALVLVPAPLIEFRYYTIPFVTLVLHFPVIGNSKLLALGLLYVAADLFTLVMFLFRPFHWEHEPGMQRFMW</sequence>
<evidence type="ECO:0000256" key="5">
    <source>
        <dbReference type="ARBA" id="ARBA00018512"/>
    </source>
</evidence>
<organism evidence="15 16">
    <name type="scientific">Panicum miliaceum</name>
    <name type="common">Proso millet</name>
    <name type="synonym">Broomcorn millet</name>
    <dbReference type="NCBI Taxonomy" id="4540"/>
    <lineage>
        <taxon>Eukaryota</taxon>
        <taxon>Viridiplantae</taxon>
        <taxon>Streptophyta</taxon>
        <taxon>Embryophyta</taxon>
        <taxon>Tracheophyta</taxon>
        <taxon>Spermatophyta</taxon>
        <taxon>Magnoliopsida</taxon>
        <taxon>Liliopsida</taxon>
        <taxon>Poales</taxon>
        <taxon>Poaceae</taxon>
        <taxon>PACMAD clade</taxon>
        <taxon>Panicoideae</taxon>
        <taxon>Panicodae</taxon>
        <taxon>Paniceae</taxon>
        <taxon>Panicinae</taxon>
        <taxon>Panicum</taxon>
        <taxon>Panicum sect. Panicum</taxon>
    </lineage>
</organism>
<comment type="similarity">
    <text evidence="3 14">Belongs to the ALG10 glucosyltransferase family.</text>
</comment>
<dbReference type="PANTHER" id="PTHR12989:SF10">
    <property type="entry name" value="DOL-P-GLC:GLC(2)MAN(9)GLCNAC(2)-PP-DOL ALPHA-1,2-GLUCOSYLTRANSFERASE-RELATED"/>
    <property type="match status" value="1"/>
</dbReference>
<comment type="catalytic activity">
    <reaction evidence="13">
        <text>an alpha-D-Glc-(1-&gt;3)-alpha-D-Glc-(1-&gt;3)-alpha-D-Man-(1-&gt;2)-alpha-D-Man-(1-&gt;2)-alpha-D-Man-(1-&gt;3)-[alpha-D-Man-(1-&gt;2)-alpha-D-Man-(1-&gt;3)-[alpha-D-Man-(1-&gt;2)-alpha-D-Man-(1-&gt;6)]-alpha-D-Man-(1-&gt;6)]-beta-D-Man-(1-&gt;4)-beta-D-GlcNAc-(1-&gt;4)-alpha-D-GlcNAc-diphospho-di-trans,poly-cis-dolichol + a di-trans,poly-cis-dolichyl beta-D-glucosyl phosphate = a alpha-D-Glc-(1-&gt;2)-alpha-D-Glc-(1-&gt;3)-alpha-D-Glc-(1-&gt;3)-alpha-D-Man-(1-&gt;2)-alpha-D-Man-(1-&gt;2)-alpha-D-Man-(1-&gt;3)-[alpha-D-Man-(1-&gt;2)-alpha-D-Man-(1-&gt;3)-[alpha-D-Man-(1-&gt;2)-alpha-D-Man-(1-&gt;6)]-alpha-D-Man-(1-&gt;6)]-beta-D-Man-(1-&gt;4)-beta-D-GlcNAc-(1-&gt;4)-alpha-D-GlcNAc-diphospho-di-trans,poly-cis-dolichol + a di-trans,poly-cis-dolichyl phosphate + H(+)</text>
        <dbReference type="Rhea" id="RHEA:29543"/>
        <dbReference type="Rhea" id="RHEA-COMP:19498"/>
        <dbReference type="Rhea" id="RHEA-COMP:19502"/>
        <dbReference type="Rhea" id="RHEA-COMP:19512"/>
        <dbReference type="Rhea" id="RHEA-COMP:19522"/>
        <dbReference type="ChEBI" id="CHEBI:15378"/>
        <dbReference type="ChEBI" id="CHEBI:57525"/>
        <dbReference type="ChEBI" id="CHEBI:57683"/>
        <dbReference type="ChEBI" id="CHEBI:132522"/>
        <dbReference type="ChEBI" id="CHEBI:132523"/>
        <dbReference type="EC" id="2.4.1.256"/>
    </reaction>
    <physiologicalReaction direction="left-to-right" evidence="13">
        <dbReference type="Rhea" id="RHEA:29544"/>
    </physiologicalReaction>
</comment>
<dbReference type="OrthoDB" id="4769at2759"/>
<dbReference type="GO" id="GO:0106073">
    <property type="term" value="F:dolichyl pyrophosphate Glc2Man9GlcNAc2 alpha-1,2-glucosyltransferase activity"/>
    <property type="evidence" value="ECO:0007669"/>
    <property type="project" value="UniProtKB-UniRule"/>
</dbReference>
<dbReference type="AlphaFoldDB" id="A0A3L6PUY5"/>
<protein>
    <recommendedName>
        <fullName evidence="5 14">Dol-P-Glc:Glc(2)Man(9)GlcNAc(2)-PP-Dol alpha-1,2-glucosyltransferase</fullName>
        <ecNumber evidence="4 14">2.4.1.256</ecNumber>
    </recommendedName>
</protein>
<accession>A0A3L6PUY5</accession>
<proteinExistence type="inferred from homology"/>
<feature type="transmembrane region" description="Helical" evidence="14">
    <location>
        <begin position="411"/>
        <end position="431"/>
    </location>
</feature>
<comment type="function">
    <text evidence="12">Dol-P-Glc:Glc(2)Man(9)GlcNAc(2)-PP-Dol alpha-1,2-glucosyltransferase that operates in the biosynthetic pathway of dolichol-linked oligosaccharides, the glycan precursors employed in protein asparagine (N)-glycosylation. The assembly of dolichol-linked oligosaccharides begins on the cytosolic side of the endoplasmic reticulum membrane and finishes in its lumen. The sequential addition of sugars to dolichol pyrophosphate produces dolichol-linked oligosaccharides containing fourteen sugars, including two GlcNAcs, nine mannoses and three glucoses. Once assembled, the oligosaccharide is transferred from the lipid to nascent proteins by oligosaccharyltransferases. In the lumen of the endoplasmic reticulum, adds the third and last glucose residue from dolichyl phosphate glucose (Dol-P-Glc) onto the lipid-linked oligosaccharide intermediate Glc(2)Man(9)GlcNAc(2)-PP-Dol to produce Glc(3)Man(9)GlcNAc(2)-PP-Dol.</text>
</comment>
<evidence type="ECO:0000256" key="9">
    <source>
        <dbReference type="ARBA" id="ARBA00022824"/>
    </source>
</evidence>
<gene>
    <name evidence="15" type="ORF">C2845_PM16G11600</name>
</gene>
<dbReference type="PANTHER" id="PTHR12989">
    <property type="entry name" value="ALPHA-1,2-GLUCOSYLTRANSFERASE ALG10"/>
    <property type="match status" value="1"/>
</dbReference>
<evidence type="ECO:0000256" key="6">
    <source>
        <dbReference type="ARBA" id="ARBA00022676"/>
    </source>
</evidence>
<feature type="transmembrane region" description="Helical" evidence="14">
    <location>
        <begin position="47"/>
        <end position="65"/>
    </location>
</feature>
<evidence type="ECO:0000256" key="7">
    <source>
        <dbReference type="ARBA" id="ARBA00022679"/>
    </source>
</evidence>
<evidence type="ECO:0000256" key="14">
    <source>
        <dbReference type="PIRNR" id="PIRNR028810"/>
    </source>
</evidence>
<feature type="transmembrane region" description="Helical" evidence="14">
    <location>
        <begin position="85"/>
        <end position="106"/>
    </location>
</feature>
<dbReference type="GO" id="GO:0006488">
    <property type="term" value="P:dolichol-linked oligosaccharide biosynthetic process"/>
    <property type="evidence" value="ECO:0007669"/>
    <property type="project" value="UniProtKB-UniRule"/>
</dbReference>
<feature type="transmembrane region" description="Helical" evidence="14">
    <location>
        <begin position="340"/>
        <end position="361"/>
    </location>
</feature>
<dbReference type="STRING" id="4540.A0A3L6PUY5"/>
<comment type="caution">
    <text evidence="15">The sequence shown here is derived from an EMBL/GenBank/DDBJ whole genome shotgun (WGS) entry which is preliminary data.</text>
</comment>
<comment type="pathway">
    <text evidence="2">Protein modification; protein glycosylation.</text>
</comment>
<evidence type="ECO:0000313" key="15">
    <source>
        <dbReference type="EMBL" id="RLM65518.1"/>
    </source>
</evidence>
<dbReference type="PIRSF" id="PIRSF028810">
    <property type="entry name" value="Alpha1_2_glucosyltferase_Alg10"/>
    <property type="match status" value="1"/>
</dbReference>
<comment type="subcellular location">
    <subcellularLocation>
        <location evidence="1">Endoplasmic reticulum membrane</location>
        <topology evidence="1">Multi-pass membrane protein</topology>
    </subcellularLocation>
</comment>
<dbReference type="EMBL" id="PQIB02000015">
    <property type="protein sequence ID" value="RLM65518.1"/>
    <property type="molecule type" value="Genomic_DNA"/>
</dbReference>
<feature type="transmembrane region" description="Helical" evidence="14">
    <location>
        <begin position="126"/>
        <end position="149"/>
    </location>
</feature>
<keyword evidence="9" id="KW-0256">Endoplasmic reticulum</keyword>
<reference evidence="16" key="1">
    <citation type="journal article" date="2019" name="Nat. Commun.">
        <title>The genome of broomcorn millet.</title>
        <authorList>
            <person name="Zou C."/>
            <person name="Miki D."/>
            <person name="Li D."/>
            <person name="Tang Q."/>
            <person name="Xiao L."/>
            <person name="Rajput S."/>
            <person name="Deng P."/>
            <person name="Jia W."/>
            <person name="Huang R."/>
            <person name="Zhang M."/>
            <person name="Sun Y."/>
            <person name="Hu J."/>
            <person name="Fu X."/>
            <person name="Schnable P.S."/>
            <person name="Li F."/>
            <person name="Zhang H."/>
            <person name="Feng B."/>
            <person name="Zhu X."/>
            <person name="Liu R."/>
            <person name="Schnable J.C."/>
            <person name="Zhu J.-K."/>
            <person name="Zhang H."/>
        </authorList>
    </citation>
    <scope>NUCLEOTIDE SEQUENCE [LARGE SCALE GENOMIC DNA]</scope>
</reference>
<keyword evidence="6 14" id="KW-0328">Glycosyltransferase</keyword>
<dbReference type="InterPro" id="IPR016900">
    <property type="entry name" value="Alg10"/>
</dbReference>
<keyword evidence="11 14" id="KW-0472">Membrane</keyword>
<keyword evidence="16" id="KW-1185">Reference proteome</keyword>
<evidence type="ECO:0000256" key="13">
    <source>
        <dbReference type="ARBA" id="ARBA00048064"/>
    </source>
</evidence>
<dbReference type="Pfam" id="PF04922">
    <property type="entry name" value="DIE2_ALG10"/>
    <property type="match status" value="1"/>
</dbReference>
<evidence type="ECO:0000256" key="1">
    <source>
        <dbReference type="ARBA" id="ARBA00004477"/>
    </source>
</evidence>
<keyword evidence="7" id="KW-0808">Transferase</keyword>
<keyword evidence="10 14" id="KW-1133">Transmembrane helix</keyword>
<evidence type="ECO:0000256" key="12">
    <source>
        <dbReference type="ARBA" id="ARBA00044727"/>
    </source>
</evidence>
<comment type="caution">
    <text evidence="14">Lacks conserved residue(s) required for the propagation of feature annotation.</text>
</comment>
<evidence type="ECO:0000256" key="2">
    <source>
        <dbReference type="ARBA" id="ARBA00004922"/>
    </source>
</evidence>
<dbReference type="Proteomes" id="UP000275267">
    <property type="component" value="Unassembled WGS sequence"/>
</dbReference>
<evidence type="ECO:0000256" key="11">
    <source>
        <dbReference type="ARBA" id="ARBA00023136"/>
    </source>
</evidence>
<evidence type="ECO:0000313" key="16">
    <source>
        <dbReference type="Proteomes" id="UP000275267"/>
    </source>
</evidence>
<feature type="transmembrane region" description="Helical" evidence="14">
    <location>
        <begin position="296"/>
        <end position="320"/>
    </location>
</feature>